<keyword evidence="15" id="KW-1185">Reference proteome</keyword>
<evidence type="ECO:0000256" key="3">
    <source>
        <dbReference type="ARBA" id="ARBA00004239"/>
    </source>
</evidence>
<dbReference type="InterPro" id="IPR050819">
    <property type="entry name" value="Tripeptidyl-peptidase_I"/>
</dbReference>
<protein>
    <recommendedName>
        <fullName evidence="4">tripeptidyl-peptidase II</fullName>
        <ecNumber evidence="4">3.4.14.10</ecNumber>
    </recommendedName>
</protein>
<comment type="subcellular location">
    <subcellularLocation>
        <location evidence="3">Secreted</location>
        <location evidence="3">Extracellular space</location>
    </subcellularLocation>
</comment>
<dbReference type="Gene3D" id="3.40.50.200">
    <property type="entry name" value="Peptidase S8/S53 domain"/>
    <property type="match status" value="1"/>
</dbReference>
<evidence type="ECO:0000256" key="2">
    <source>
        <dbReference type="ARBA" id="ARBA00002451"/>
    </source>
</evidence>
<feature type="active site" description="Charge relay system" evidence="11">
    <location>
        <position position="301"/>
    </location>
</feature>
<dbReference type="GO" id="GO:0046872">
    <property type="term" value="F:metal ion binding"/>
    <property type="evidence" value="ECO:0007669"/>
    <property type="project" value="UniProtKB-UniRule"/>
</dbReference>
<feature type="binding site" evidence="11">
    <location>
        <position position="587"/>
    </location>
    <ligand>
        <name>Ca(2+)</name>
        <dbReference type="ChEBI" id="CHEBI:29108"/>
    </ligand>
</feature>
<evidence type="ECO:0000256" key="9">
    <source>
        <dbReference type="ARBA" id="ARBA00022837"/>
    </source>
</evidence>
<name>A0A371DXG3_9APHY</name>
<dbReference type="STRING" id="139420.A0A371DXG3"/>
<dbReference type="CDD" id="cd11377">
    <property type="entry name" value="Pro-peptidase_S53"/>
    <property type="match status" value="1"/>
</dbReference>
<keyword evidence="12" id="KW-0732">Signal</keyword>
<feature type="chain" id="PRO_5016736684" description="tripeptidyl-peptidase II" evidence="12">
    <location>
        <begin position="19"/>
        <end position="629"/>
    </location>
</feature>
<dbReference type="CDD" id="cd04056">
    <property type="entry name" value="Peptidases_S53"/>
    <property type="match status" value="1"/>
</dbReference>
<reference evidence="14 15" key="1">
    <citation type="journal article" date="2018" name="Biotechnol. Biofuels">
        <title>Integrative visual omics of the white-rot fungus Polyporus brumalis exposes the biotechnological potential of its oxidative enzymes for delignifying raw plant biomass.</title>
        <authorList>
            <person name="Miyauchi S."/>
            <person name="Rancon A."/>
            <person name="Drula E."/>
            <person name="Hage H."/>
            <person name="Chaduli D."/>
            <person name="Favel A."/>
            <person name="Grisel S."/>
            <person name="Henrissat B."/>
            <person name="Herpoel-Gimbert I."/>
            <person name="Ruiz-Duenas F.J."/>
            <person name="Chevret D."/>
            <person name="Hainaut M."/>
            <person name="Lin J."/>
            <person name="Wang M."/>
            <person name="Pangilinan J."/>
            <person name="Lipzen A."/>
            <person name="Lesage-Meessen L."/>
            <person name="Navarro D."/>
            <person name="Riley R."/>
            <person name="Grigoriev I.V."/>
            <person name="Zhou S."/>
            <person name="Raouche S."/>
            <person name="Rosso M.N."/>
        </authorList>
    </citation>
    <scope>NUCLEOTIDE SEQUENCE [LARGE SCALE GENOMIC DNA]</scope>
    <source>
        <strain evidence="14 15">BRFM 1820</strain>
    </source>
</reference>
<dbReference type="GO" id="GO:0006508">
    <property type="term" value="P:proteolysis"/>
    <property type="evidence" value="ECO:0007669"/>
    <property type="project" value="UniProtKB-KW"/>
</dbReference>
<dbReference type="SMART" id="SM00944">
    <property type="entry name" value="Pro-kuma_activ"/>
    <property type="match status" value="1"/>
</dbReference>
<feature type="binding site" evidence="11">
    <location>
        <position position="588"/>
    </location>
    <ligand>
        <name>Ca(2+)</name>
        <dbReference type="ChEBI" id="CHEBI:29108"/>
    </ligand>
</feature>
<evidence type="ECO:0000259" key="13">
    <source>
        <dbReference type="PROSITE" id="PS51695"/>
    </source>
</evidence>
<dbReference type="GO" id="GO:0004252">
    <property type="term" value="F:serine-type endopeptidase activity"/>
    <property type="evidence" value="ECO:0007669"/>
    <property type="project" value="UniProtKB-UniRule"/>
</dbReference>
<keyword evidence="8 11" id="KW-0720">Serine protease</keyword>
<keyword evidence="5 11" id="KW-0645">Protease</keyword>
<dbReference type="GO" id="GO:0008240">
    <property type="term" value="F:tripeptidyl-peptidase activity"/>
    <property type="evidence" value="ECO:0007669"/>
    <property type="project" value="UniProtKB-EC"/>
</dbReference>
<dbReference type="PANTHER" id="PTHR14218">
    <property type="entry name" value="PROTEASE S8 TRIPEPTIDYL PEPTIDASE I CLN2"/>
    <property type="match status" value="1"/>
</dbReference>
<dbReference type="PANTHER" id="PTHR14218:SF19">
    <property type="entry name" value="SERINE PROTEASE AORO, PUTATIVE (AFU_ORTHOLOGUE AFUA_6G10250)-RELATED"/>
    <property type="match status" value="1"/>
</dbReference>
<organism evidence="14 15">
    <name type="scientific">Lentinus brumalis</name>
    <dbReference type="NCBI Taxonomy" id="2498619"/>
    <lineage>
        <taxon>Eukaryota</taxon>
        <taxon>Fungi</taxon>
        <taxon>Dikarya</taxon>
        <taxon>Basidiomycota</taxon>
        <taxon>Agaricomycotina</taxon>
        <taxon>Agaricomycetes</taxon>
        <taxon>Polyporales</taxon>
        <taxon>Polyporaceae</taxon>
        <taxon>Lentinus</taxon>
    </lineage>
</organism>
<dbReference type="InterPro" id="IPR000209">
    <property type="entry name" value="Peptidase_S8/S53_dom"/>
</dbReference>
<keyword evidence="7 11" id="KW-0378">Hydrolase</keyword>
<dbReference type="OrthoDB" id="409122at2759"/>
<proteinExistence type="predicted"/>
<feature type="active site" description="Charge relay system" evidence="11">
    <location>
        <position position="305"/>
    </location>
</feature>
<dbReference type="EC" id="3.4.14.10" evidence="4"/>
<comment type="function">
    <text evidence="2">Secreted tripeptidyl-peptidase which degrades proteins at acidic pHs and is involved in virulence.</text>
</comment>
<comment type="catalytic activity">
    <reaction evidence="1">
        <text>Release of an N-terminal tripeptide from a polypeptide.</text>
        <dbReference type="EC" id="3.4.14.10"/>
    </reaction>
</comment>
<dbReference type="Proteomes" id="UP000256964">
    <property type="component" value="Unassembled WGS sequence"/>
</dbReference>
<feature type="binding site" evidence="11">
    <location>
        <position position="608"/>
    </location>
    <ligand>
        <name>Ca(2+)</name>
        <dbReference type="ChEBI" id="CHEBI:29108"/>
    </ligand>
</feature>
<evidence type="ECO:0000256" key="5">
    <source>
        <dbReference type="ARBA" id="ARBA00022670"/>
    </source>
</evidence>
<dbReference type="InterPro" id="IPR015366">
    <property type="entry name" value="S53_propep"/>
</dbReference>
<comment type="cofactor">
    <cofactor evidence="11">
        <name>Ca(2+)</name>
        <dbReference type="ChEBI" id="CHEBI:29108"/>
    </cofactor>
    <text evidence="11">Binds 1 Ca(2+) ion per subunit.</text>
</comment>
<dbReference type="InterPro" id="IPR036852">
    <property type="entry name" value="Peptidase_S8/S53_dom_sf"/>
</dbReference>
<dbReference type="EMBL" id="KZ857379">
    <property type="protein sequence ID" value="RDX57237.1"/>
    <property type="molecule type" value="Genomic_DNA"/>
</dbReference>
<feature type="domain" description="Peptidase S53" evidence="13">
    <location>
        <begin position="224"/>
        <end position="628"/>
    </location>
</feature>
<evidence type="ECO:0000313" key="14">
    <source>
        <dbReference type="EMBL" id="RDX57237.1"/>
    </source>
</evidence>
<feature type="active site" description="Charge relay system" evidence="11">
    <location>
        <position position="544"/>
    </location>
</feature>
<keyword evidence="10" id="KW-0865">Zymogen</keyword>
<sequence length="629" mass="66893">MLFSTFLSLASVVVVAVATPAPLSPHVRHESRRAVPHGWSLDRRADPNTSVPLKFRLRQSNLENLDAYLLDIADPQSPNYGKHWTPEKVAQTFRPSPDSVDTVHSWLVNGGGVDMQKIRIGSDGSIRVDVTVSEAESILGAEYYVYRNADDGKERIGCHDGYTLPEHVSKHVDLVWPTSYFGNHKHIRRAGDGSKGVWHRPGGAPKAIADDDAMSTGPTNCDKGVTLDCLRALYNFNYTLVAADKNTMAVVEFGSNVLLQSDLDGFFKHFDPQQVGHKPTLISIAGGHLNASETDPENLGESTMDFQLVMGLLGRTQDVLLYQVGKDNNDQDPVDELLAALDGSYCSDPAIKQLGLADCGNKPRANVVSISYSTSPDINDPTDPATTQLVQRQCAEIGKLSLQGMTFVASSGDTGVSFGPTQACLAKNGTAVEGNAPGTFVPQFPASCPYVTAVGATEVTAGNSVSDPEVATTAFPSGGGFSNFFPQPAFQARRVNRYLKNSLPAGYDSSIFNASGRAYPDVSANGFPTVVAIDGEFTTSGGTSASAPIFASLVAAINDARIAAGKSPVGWINPALYSHLFATAFNDVKNGTNPGCGTQGFPAARGWDPVTGLGTPNFKSLLARFMSLP</sequence>
<evidence type="ECO:0000313" key="15">
    <source>
        <dbReference type="Proteomes" id="UP000256964"/>
    </source>
</evidence>
<dbReference type="Pfam" id="PF09286">
    <property type="entry name" value="Pro-kuma_activ"/>
    <property type="match status" value="1"/>
</dbReference>
<dbReference type="PROSITE" id="PS51695">
    <property type="entry name" value="SEDOLISIN"/>
    <property type="match status" value="1"/>
</dbReference>
<evidence type="ECO:0000256" key="12">
    <source>
        <dbReference type="SAM" id="SignalP"/>
    </source>
</evidence>
<dbReference type="InterPro" id="IPR030400">
    <property type="entry name" value="Sedolisin_dom"/>
</dbReference>
<dbReference type="GO" id="GO:0005576">
    <property type="term" value="C:extracellular region"/>
    <property type="evidence" value="ECO:0007669"/>
    <property type="project" value="UniProtKB-SubCell"/>
</dbReference>
<dbReference type="AlphaFoldDB" id="A0A371DXG3"/>
<evidence type="ECO:0000256" key="4">
    <source>
        <dbReference type="ARBA" id="ARBA00012462"/>
    </source>
</evidence>
<feature type="signal peptide" evidence="12">
    <location>
        <begin position="1"/>
        <end position="18"/>
    </location>
</feature>
<keyword evidence="9 11" id="KW-0106">Calcium</keyword>
<feature type="binding site" evidence="11">
    <location>
        <position position="606"/>
    </location>
    <ligand>
        <name>Ca(2+)</name>
        <dbReference type="ChEBI" id="CHEBI:29108"/>
    </ligand>
</feature>
<keyword evidence="6 11" id="KW-0479">Metal-binding</keyword>
<evidence type="ECO:0000256" key="1">
    <source>
        <dbReference type="ARBA" id="ARBA00001910"/>
    </source>
</evidence>
<evidence type="ECO:0000256" key="11">
    <source>
        <dbReference type="PROSITE-ProRule" id="PRU01032"/>
    </source>
</evidence>
<dbReference type="SUPFAM" id="SSF54897">
    <property type="entry name" value="Protease propeptides/inhibitors"/>
    <property type="match status" value="1"/>
</dbReference>
<gene>
    <name evidence="14" type="ORF">OH76DRAFT_1335817</name>
</gene>
<evidence type="ECO:0000256" key="7">
    <source>
        <dbReference type="ARBA" id="ARBA00022801"/>
    </source>
</evidence>
<dbReference type="Pfam" id="PF00082">
    <property type="entry name" value="Peptidase_S8"/>
    <property type="match status" value="1"/>
</dbReference>
<evidence type="ECO:0000256" key="8">
    <source>
        <dbReference type="ARBA" id="ARBA00022825"/>
    </source>
</evidence>
<evidence type="ECO:0000256" key="10">
    <source>
        <dbReference type="ARBA" id="ARBA00023145"/>
    </source>
</evidence>
<evidence type="ECO:0000256" key="6">
    <source>
        <dbReference type="ARBA" id="ARBA00022723"/>
    </source>
</evidence>
<dbReference type="SUPFAM" id="SSF52743">
    <property type="entry name" value="Subtilisin-like"/>
    <property type="match status" value="1"/>
</dbReference>
<accession>A0A371DXG3</accession>